<protein>
    <recommendedName>
        <fullName evidence="4">Restriction endonuclease</fullName>
    </recommendedName>
</protein>
<reference evidence="2" key="1">
    <citation type="journal article" date="2022" name="Front. Plant Sci.">
        <title>Agronomic efficiency and genome mining analysis of the wheat-biostimulant rhizospheric bacterium Pseudomonas pergaminensis sp. nov. strain 1008T.</title>
        <authorList>
            <person name="Diaz M."/>
            <person name="Bach T."/>
            <person name="Gonzalez Anta G."/>
            <person name="Agaras B."/>
            <person name="Wibberg D."/>
            <person name="Noguera F."/>
            <person name="Canciani W."/>
            <person name="Valverde C."/>
        </authorList>
    </citation>
    <scope>NUCLEOTIDE SEQUENCE</scope>
    <source>
        <strain evidence="2">1008</strain>
    </source>
</reference>
<evidence type="ECO:0000313" key="2">
    <source>
        <dbReference type="EMBL" id="USV99302.1"/>
    </source>
</evidence>
<dbReference type="AlphaFoldDB" id="A0ABD7TDB9"/>
<evidence type="ECO:0008006" key="4">
    <source>
        <dbReference type="Google" id="ProtNLM"/>
    </source>
</evidence>
<gene>
    <name evidence="2" type="ORF">KUA23_19895</name>
</gene>
<evidence type="ECO:0000256" key="1">
    <source>
        <dbReference type="SAM" id="MobiDB-lite"/>
    </source>
</evidence>
<evidence type="ECO:0000313" key="3">
    <source>
        <dbReference type="Proteomes" id="UP001056907"/>
    </source>
</evidence>
<reference evidence="2" key="2">
    <citation type="submission" date="2024-04" db="EMBL/GenBank/DDBJ databases">
        <authorList>
            <person name="Diaz M."/>
            <person name="Bach T."/>
            <person name="Gonzalez Anta G."/>
            <person name="Agaras B."/>
            <person name="Wibberg D."/>
            <person name="Noguera F."/>
            <person name="Canciani W."/>
            <person name="Ybarra T."/>
            <person name="Nunez M.L."/>
            <person name="Valverde C."/>
        </authorList>
    </citation>
    <scope>NUCLEOTIDE SEQUENCE</scope>
    <source>
        <strain evidence="2">1008</strain>
    </source>
</reference>
<proteinExistence type="predicted"/>
<feature type="compositionally biased region" description="Basic and acidic residues" evidence="1">
    <location>
        <begin position="214"/>
        <end position="232"/>
    </location>
</feature>
<dbReference type="EMBL" id="CP078013">
    <property type="protein sequence ID" value="USV99302.1"/>
    <property type="molecule type" value="Genomic_DNA"/>
</dbReference>
<name>A0ABD7TDB9_9PSED</name>
<dbReference type="RefSeq" id="WP_252992718.1">
    <property type="nucleotide sequence ID" value="NZ_CP078013.2"/>
</dbReference>
<sequence>MTIKTAADLWDSLNSAGRLAPKSHDKQFVADLRAALHIPPSEGIGDYLKQHAVDTTSFLVAVLNALQPFGMMLNDIYELFAEGGVSHSNERLLIEFDFGQAGKVPFNVDAFRRAREILKNLDNMIPQRAYDFDDLRLISNGVFQALRETPGMDNTGFAPRIDTPAKSWMDDPQWPYTRPVPLPEPRLSDSLTQVLAPLASLIEQLCQRTGRYTSQDDLRSARRNDDPSRPERAPINQWSESRLAHAQDDHIARFHLLPLLWYCQQRVPLSQRDGLARRIEAIINTHSQIVPPRPVSRELEDLLDLPIWKQRSQLYSVWLITLLRRELKQSDERFQLMAQDNGLTFAFRPTLIAKLHVSNNVLDLMAELRVANPGVKLAGDGRSQNIQPDYSLVQHLADGTQRIVYVLEAKQYARANTRNFNEALYDYARVNTQALVALANYGPVPACQPKKLAELCTRNGDKNVSERCEAFAGVTPTNAISTHQLRLHFRRAVTEYALPLPRLIIDMSSSMGHVLNANAQGNWPILAGHIANSGMGLILNQHYPTSVSPGQPTHDAMLALFEKTVNGTKGIYDITRTERGLLMLFTDNSGFHEERNYHDKLAGVIILQPDGSLELRFNTLYESLLRRAIPRLIACTHVGEPY</sequence>
<feature type="region of interest" description="Disordered" evidence="1">
    <location>
        <begin position="213"/>
        <end position="235"/>
    </location>
</feature>
<organism evidence="2 3">
    <name type="scientific">Pseudomonas pergaminensis</name>
    <dbReference type="NCBI Taxonomy" id="2853159"/>
    <lineage>
        <taxon>Bacteria</taxon>
        <taxon>Pseudomonadati</taxon>
        <taxon>Pseudomonadota</taxon>
        <taxon>Gammaproteobacteria</taxon>
        <taxon>Pseudomonadales</taxon>
        <taxon>Pseudomonadaceae</taxon>
        <taxon>Pseudomonas</taxon>
    </lineage>
</organism>
<dbReference type="KEGG" id="ppeg:KUA23_19895"/>
<accession>A0ABD7TDB9</accession>
<dbReference type="Proteomes" id="UP001056907">
    <property type="component" value="Chromosome"/>
</dbReference>